<protein>
    <submittedName>
        <fullName evidence="5">Peripla_BP_6 domain-containing protein</fullName>
    </submittedName>
</protein>
<evidence type="ECO:0000256" key="3">
    <source>
        <dbReference type="SAM" id="SignalP"/>
    </source>
</evidence>
<dbReference type="SUPFAM" id="SSF53822">
    <property type="entry name" value="Periplasmic binding protein-like I"/>
    <property type="match status" value="1"/>
</dbReference>
<feature type="signal peptide" evidence="3">
    <location>
        <begin position="1"/>
        <end position="35"/>
    </location>
</feature>
<comment type="similarity">
    <text evidence="1">Belongs to the leucine-binding protein family.</text>
</comment>
<dbReference type="SUPFAM" id="SSF48452">
    <property type="entry name" value="TPR-like"/>
    <property type="match status" value="1"/>
</dbReference>
<evidence type="ECO:0000313" key="5">
    <source>
        <dbReference type="EMBL" id="CAE6748120.1"/>
    </source>
</evidence>
<evidence type="ECO:0000256" key="2">
    <source>
        <dbReference type="ARBA" id="ARBA00022729"/>
    </source>
</evidence>
<name>A0ABM8REI4_9BACT</name>
<feature type="chain" id="PRO_5047434312" evidence="3">
    <location>
        <begin position="36"/>
        <end position="664"/>
    </location>
</feature>
<dbReference type="Gene3D" id="3.40.50.2300">
    <property type="match status" value="2"/>
</dbReference>
<keyword evidence="2 3" id="KW-0732">Signal</keyword>
<reference evidence="5 6" key="1">
    <citation type="submission" date="2021-02" db="EMBL/GenBank/DDBJ databases">
        <authorList>
            <person name="Han P."/>
        </authorList>
    </citation>
    <scope>NUCLEOTIDE SEQUENCE [LARGE SCALE GENOMIC DNA]</scope>
    <source>
        <strain evidence="5">Candidatus Nitrospira sp. ZN2</strain>
    </source>
</reference>
<proteinExistence type="inferred from homology"/>
<evidence type="ECO:0000256" key="1">
    <source>
        <dbReference type="ARBA" id="ARBA00010062"/>
    </source>
</evidence>
<dbReference type="PANTHER" id="PTHR30483">
    <property type="entry name" value="LEUCINE-SPECIFIC-BINDING PROTEIN"/>
    <property type="match status" value="1"/>
</dbReference>
<keyword evidence="6" id="KW-1185">Reference proteome</keyword>
<accession>A0ABM8REI4</accession>
<dbReference type="InterPro" id="IPR051010">
    <property type="entry name" value="BCAA_transport"/>
</dbReference>
<organism evidence="5 6">
    <name type="scientific">Nitrospira defluvii</name>
    <dbReference type="NCBI Taxonomy" id="330214"/>
    <lineage>
        <taxon>Bacteria</taxon>
        <taxon>Pseudomonadati</taxon>
        <taxon>Nitrospirota</taxon>
        <taxon>Nitrospiria</taxon>
        <taxon>Nitrospirales</taxon>
        <taxon>Nitrospiraceae</taxon>
        <taxon>Nitrospira</taxon>
    </lineage>
</organism>
<dbReference type="PANTHER" id="PTHR30483:SF6">
    <property type="entry name" value="PERIPLASMIC BINDING PROTEIN OF ABC TRANSPORTER FOR NATURAL AMINO ACIDS"/>
    <property type="match status" value="1"/>
</dbReference>
<sequence length="664" mass="72786">MVSRSVFCAPHLRVCSVALAVALLVSFGTINQAAAASKTPAPSRPAPAKSPAATAQSALDQAKRLIDAEQPEAAAVMLRRFIESGPAPDLLDDAYLLMAAAMFGMKEQAETIRYVNQLLGEFPNSELVDRAKLLLAKTHARAGNLDLALPLLSEVRSLSTDPTVKRDALRLTGEFQVQKKDFLRAIQAWLDELPLDTGDQAQETDSQIRELVNEKLDIPTLVRVRDAYPKMFPGDLASIKLIELHTASGEDHLVERDLRLFLSRFPNHPYAAKAADLQAAVRTKFKSHPYSIAAIFPMSGKLAPFGTEVLNGIQLALERPKDGGDSPSIGLIVKDTESDRAAFLDELSNVLSDDRPLAVIGPLLSKNLPVMAEMAERTHIPLITPSATVPNLRRFGTYVFSTALTYGHQAKRVAEYALKEQQFKRFAILYPDTPYGRDLARLFAQEVRQQDGELIASEPYKEGDNDFRAVIGKLKAEDLKKYGVEVQVDNDPAKTGIRQGGKKGKRLLYSPGFDAVFIPGRSLDVGLLAAQLAFYDIAVPLLGSNGWNQPDFARVADRSVEGGVFADGFFAESSSPVVQEFVERYRKRFQATPSLFAAQGYDAARLTVEAIRRGATTGEAVRDYLMMQHDLPTLSGPSGFNPDGTLNRHVFLIQVKQGKFVPLD</sequence>
<dbReference type="InterPro" id="IPR028081">
    <property type="entry name" value="Leu-bd"/>
</dbReference>
<feature type="domain" description="Leucine-binding protein" evidence="4">
    <location>
        <begin position="290"/>
        <end position="658"/>
    </location>
</feature>
<dbReference type="InterPro" id="IPR028082">
    <property type="entry name" value="Peripla_BP_I"/>
</dbReference>
<evidence type="ECO:0000313" key="6">
    <source>
        <dbReference type="Proteomes" id="UP000675880"/>
    </source>
</evidence>
<dbReference type="RefSeq" id="WP_213042253.1">
    <property type="nucleotide sequence ID" value="NZ_CAJNBJ010000016.1"/>
</dbReference>
<dbReference type="Proteomes" id="UP000675880">
    <property type="component" value="Unassembled WGS sequence"/>
</dbReference>
<dbReference type="InterPro" id="IPR011990">
    <property type="entry name" value="TPR-like_helical_dom_sf"/>
</dbReference>
<gene>
    <name evidence="5" type="ORF">NSPZN2_30035</name>
</gene>
<dbReference type="Gene3D" id="1.25.40.10">
    <property type="entry name" value="Tetratricopeptide repeat domain"/>
    <property type="match status" value="1"/>
</dbReference>
<comment type="caution">
    <text evidence="5">The sequence shown here is derived from an EMBL/GenBank/DDBJ whole genome shotgun (WGS) entry which is preliminary data.</text>
</comment>
<evidence type="ECO:0000259" key="4">
    <source>
        <dbReference type="Pfam" id="PF13458"/>
    </source>
</evidence>
<dbReference type="EMBL" id="CAJNBJ010000016">
    <property type="protein sequence ID" value="CAE6748120.1"/>
    <property type="molecule type" value="Genomic_DNA"/>
</dbReference>
<dbReference type="Pfam" id="PF13458">
    <property type="entry name" value="Peripla_BP_6"/>
    <property type="match status" value="1"/>
</dbReference>